<feature type="binding site" evidence="8">
    <location>
        <position position="300"/>
    </location>
    <ligand>
        <name>Fe cation</name>
        <dbReference type="ChEBI" id="CHEBI:24875"/>
    </ligand>
</feature>
<evidence type="ECO:0000313" key="10">
    <source>
        <dbReference type="EMBL" id="MBJ7267877.1"/>
    </source>
</evidence>
<evidence type="ECO:0000313" key="12">
    <source>
        <dbReference type="Proteomes" id="UP000621390"/>
    </source>
</evidence>
<keyword evidence="2 8" id="KW-0808">Transferase</keyword>
<dbReference type="EC" id="2.3.1.234" evidence="8"/>
<comment type="function">
    <text evidence="8">Required for the formation of a threonylcarbamoyl group on adenosine at position 37 (t(6)A37) in tRNAs that read codons beginning with adenine. Is involved in the transfer of the threonylcarbamoyl moiety of threonylcarbamoyl-AMP (TC-AMP) to the N6 group of A37, together with TsaE and TsaB. TsaD likely plays a direct catalytic role in this reaction.</text>
</comment>
<accession>A0A8I1KIL4</accession>
<comment type="caution">
    <text evidence="8">Lacks conserved residue(s) required for the propagation of feature annotation.</text>
</comment>
<dbReference type="PANTHER" id="PTHR11735:SF6">
    <property type="entry name" value="TRNA N6-ADENOSINE THREONYLCARBAMOYLTRANSFERASE, MITOCHONDRIAL"/>
    <property type="match status" value="1"/>
</dbReference>
<dbReference type="InterPro" id="IPR017860">
    <property type="entry name" value="Peptidase_M22_CS"/>
</dbReference>
<evidence type="ECO:0000256" key="5">
    <source>
        <dbReference type="ARBA" id="ARBA00023004"/>
    </source>
</evidence>
<feature type="binding site" evidence="8">
    <location>
        <begin position="134"/>
        <end position="138"/>
    </location>
    <ligand>
        <name>substrate</name>
    </ligand>
</feature>
<feature type="binding site" evidence="8">
    <location>
        <position position="115"/>
    </location>
    <ligand>
        <name>Fe cation</name>
        <dbReference type="ChEBI" id="CHEBI:24875"/>
    </ligand>
</feature>
<dbReference type="GO" id="GO:0005506">
    <property type="term" value="F:iron ion binding"/>
    <property type="evidence" value="ECO:0007669"/>
    <property type="project" value="UniProtKB-UniRule"/>
</dbReference>
<feature type="domain" description="Gcp-like" evidence="9">
    <location>
        <begin position="24"/>
        <end position="306"/>
    </location>
</feature>
<organism evidence="11 12">
    <name type="scientific">Idiomarina abyssalis</name>
    <dbReference type="NCBI Taxonomy" id="86102"/>
    <lineage>
        <taxon>Bacteria</taxon>
        <taxon>Pseudomonadati</taxon>
        <taxon>Pseudomonadota</taxon>
        <taxon>Gammaproteobacteria</taxon>
        <taxon>Alteromonadales</taxon>
        <taxon>Idiomarinaceae</taxon>
        <taxon>Idiomarina</taxon>
    </lineage>
</organism>
<sequence length="344" mass="36933">MRVLGIETSCDETGVAVYDTEKGLLAHQLYSQVKLHADYGGVVPELASRDHVRKTLPLIKAALKEAGITHQQLDGVAYTMGPGLVGALLVGSCIGRSLAFGWNLPAVGVHHMEGHLLAPMLEENQPEFPFVALLVSGGHTQLVQVKGIGDYHLLGESVDDAAGEAFDKTAKLMGLDYPGGPRLAALAEQGNSDRFTFPRPMTDRPGLNFSFSGLKTSAANTLAANDNDEQTLADIARAFEDAVVGTLVIKCRRALKETGYKRLVVAGGVSANKHLRAKLEALLQKQNGQVFYPRTEFCTDNGAMIALAGALRLQAGERESLAVKTHPRWPMTDLKPMVNINDAV</sequence>
<dbReference type="InterPro" id="IPR000905">
    <property type="entry name" value="Gcp-like_dom"/>
</dbReference>
<dbReference type="InterPro" id="IPR043129">
    <property type="entry name" value="ATPase_NBD"/>
</dbReference>
<keyword evidence="5 8" id="KW-0408">Iron</keyword>
<protein>
    <recommendedName>
        <fullName evidence="8">tRNA N6-adenosine threonylcarbamoyltransferase</fullName>
        <ecNumber evidence="8">2.3.1.234</ecNumber>
    </recommendedName>
    <alternativeName>
        <fullName evidence="8">N6-L-threonylcarbamoyladenine synthase</fullName>
        <shortName evidence="8">t(6)A synthase</shortName>
    </alternativeName>
    <alternativeName>
        <fullName evidence="8">t(6)A37 threonylcarbamoyladenosine biosynthesis protein TsaD</fullName>
    </alternativeName>
    <alternativeName>
        <fullName evidence="8">tRNA threonylcarbamoyladenosine biosynthesis protein TsaD</fullName>
    </alternativeName>
</protein>
<feature type="binding site" evidence="8">
    <location>
        <position position="272"/>
    </location>
    <ligand>
        <name>substrate</name>
    </ligand>
</feature>
<dbReference type="EMBL" id="JAEMOP010000009">
    <property type="protein sequence ID" value="MBJ7317055.1"/>
    <property type="molecule type" value="Genomic_DNA"/>
</dbReference>
<dbReference type="Proteomes" id="UP000655994">
    <property type="component" value="Unassembled WGS sequence"/>
</dbReference>
<evidence type="ECO:0000259" key="9">
    <source>
        <dbReference type="Pfam" id="PF00814"/>
    </source>
</evidence>
<keyword evidence="13" id="KW-1185">Reference proteome</keyword>
<keyword evidence="1 8" id="KW-0963">Cytoplasm</keyword>
<proteinExistence type="inferred from homology"/>
<dbReference type="GO" id="GO:0002949">
    <property type="term" value="P:tRNA threonylcarbamoyladenosine modification"/>
    <property type="evidence" value="ECO:0007669"/>
    <property type="project" value="UniProtKB-UniRule"/>
</dbReference>
<evidence type="ECO:0000256" key="1">
    <source>
        <dbReference type="ARBA" id="ARBA00022490"/>
    </source>
</evidence>
<keyword evidence="6 8" id="KW-0012">Acyltransferase</keyword>
<comment type="caution">
    <text evidence="11">The sequence shown here is derived from an EMBL/GenBank/DDBJ whole genome shotgun (WGS) entry which is preliminary data.</text>
</comment>
<feature type="binding site" evidence="8">
    <location>
        <position position="167"/>
    </location>
    <ligand>
        <name>substrate</name>
    </ligand>
</feature>
<evidence type="ECO:0000256" key="2">
    <source>
        <dbReference type="ARBA" id="ARBA00022679"/>
    </source>
</evidence>
<evidence type="ECO:0000256" key="8">
    <source>
        <dbReference type="HAMAP-Rule" id="MF_01445"/>
    </source>
</evidence>
<dbReference type="PANTHER" id="PTHR11735">
    <property type="entry name" value="TRNA N6-ADENOSINE THREONYLCARBAMOYLTRANSFERASE"/>
    <property type="match status" value="1"/>
</dbReference>
<dbReference type="Proteomes" id="UP000621390">
    <property type="component" value="Unassembled WGS sequence"/>
</dbReference>
<dbReference type="RefSeq" id="WP_199495109.1">
    <property type="nucleotide sequence ID" value="NZ_CAXAWT010000004.1"/>
</dbReference>
<dbReference type="InterPro" id="IPR022450">
    <property type="entry name" value="TsaD"/>
</dbReference>
<dbReference type="Pfam" id="PF00814">
    <property type="entry name" value="TsaD"/>
    <property type="match status" value="1"/>
</dbReference>
<feature type="binding site" evidence="8">
    <location>
        <position position="180"/>
    </location>
    <ligand>
        <name>substrate</name>
    </ligand>
</feature>
<dbReference type="NCBIfam" id="TIGR00329">
    <property type="entry name" value="gcp_kae1"/>
    <property type="match status" value="1"/>
</dbReference>
<dbReference type="SUPFAM" id="SSF53067">
    <property type="entry name" value="Actin-like ATPase domain"/>
    <property type="match status" value="2"/>
</dbReference>
<keyword evidence="4 8" id="KW-0479">Metal-binding</keyword>
<evidence type="ECO:0000256" key="3">
    <source>
        <dbReference type="ARBA" id="ARBA00022694"/>
    </source>
</evidence>
<reference evidence="11 13" key="1">
    <citation type="submission" date="2020-09" db="EMBL/GenBank/DDBJ databases">
        <title>Draft Genomes of Bacterial Isolates from North Pond Shallow Sediments.</title>
        <authorList>
            <person name="Kiel Reese B."/>
            <person name="Mullis M."/>
            <person name="Weisend R.E."/>
        </authorList>
    </citation>
    <scope>NUCLEOTIDE SEQUENCE</scope>
    <source>
        <strain evidence="11">KJE-2</strain>
        <strain evidence="10 13">KJE-3</strain>
    </source>
</reference>
<dbReference type="FunFam" id="3.30.420.40:FF:000012">
    <property type="entry name" value="tRNA N6-adenosine threonylcarbamoyltransferase"/>
    <property type="match status" value="1"/>
</dbReference>
<dbReference type="InterPro" id="IPR017861">
    <property type="entry name" value="KAE1/TsaD"/>
</dbReference>
<dbReference type="NCBIfam" id="TIGR03723">
    <property type="entry name" value="T6A_TsaD_YgjD"/>
    <property type="match status" value="1"/>
</dbReference>
<comment type="subcellular location">
    <subcellularLocation>
        <location evidence="8">Cytoplasm</location>
    </subcellularLocation>
</comment>
<evidence type="ECO:0000256" key="7">
    <source>
        <dbReference type="ARBA" id="ARBA00048117"/>
    </source>
</evidence>
<evidence type="ECO:0000313" key="13">
    <source>
        <dbReference type="Proteomes" id="UP000655994"/>
    </source>
</evidence>
<comment type="catalytic activity">
    <reaction evidence="7 8">
        <text>L-threonylcarbamoyladenylate + adenosine(37) in tRNA = N(6)-L-threonylcarbamoyladenosine(37) in tRNA + AMP + H(+)</text>
        <dbReference type="Rhea" id="RHEA:37059"/>
        <dbReference type="Rhea" id="RHEA-COMP:10162"/>
        <dbReference type="Rhea" id="RHEA-COMP:10163"/>
        <dbReference type="ChEBI" id="CHEBI:15378"/>
        <dbReference type="ChEBI" id="CHEBI:73682"/>
        <dbReference type="ChEBI" id="CHEBI:74411"/>
        <dbReference type="ChEBI" id="CHEBI:74418"/>
        <dbReference type="ChEBI" id="CHEBI:456215"/>
        <dbReference type="EC" id="2.3.1.234"/>
    </reaction>
</comment>
<comment type="cofactor">
    <cofactor evidence="8">
        <name>Fe(2+)</name>
        <dbReference type="ChEBI" id="CHEBI:29033"/>
    </cofactor>
    <text evidence="8">Binds 1 Fe(2+) ion per subunit.</text>
</comment>
<keyword evidence="3 8" id="KW-0819">tRNA processing</keyword>
<dbReference type="PRINTS" id="PR00789">
    <property type="entry name" value="OSIALOPTASE"/>
</dbReference>
<dbReference type="CDD" id="cd24133">
    <property type="entry name" value="ASKHA_NBD_TsaD_bac"/>
    <property type="match status" value="1"/>
</dbReference>
<evidence type="ECO:0000256" key="4">
    <source>
        <dbReference type="ARBA" id="ARBA00022723"/>
    </source>
</evidence>
<dbReference type="EMBL" id="JAEMOS010000048">
    <property type="protein sequence ID" value="MBJ7267877.1"/>
    <property type="molecule type" value="Genomic_DNA"/>
</dbReference>
<dbReference type="HAMAP" id="MF_01445">
    <property type="entry name" value="TsaD"/>
    <property type="match status" value="1"/>
</dbReference>
<gene>
    <name evidence="8 11" type="primary">tsaD</name>
    <name evidence="10" type="ORF">JHC10_13110</name>
    <name evidence="11" type="ORF">JHC11_13740</name>
</gene>
<dbReference type="PROSITE" id="PS01016">
    <property type="entry name" value="GLYCOPROTEASE"/>
    <property type="match status" value="1"/>
</dbReference>
<evidence type="ECO:0000256" key="6">
    <source>
        <dbReference type="ARBA" id="ARBA00023315"/>
    </source>
</evidence>
<feature type="binding site" evidence="8">
    <location>
        <position position="111"/>
    </location>
    <ligand>
        <name>Fe cation</name>
        <dbReference type="ChEBI" id="CHEBI:24875"/>
    </ligand>
</feature>
<dbReference type="FunFam" id="3.30.420.40:FF:000031">
    <property type="entry name" value="tRNA N6-adenosine threonylcarbamoyltransferase"/>
    <property type="match status" value="1"/>
</dbReference>
<comment type="similarity">
    <text evidence="8">Belongs to the KAE1 / TsaD family.</text>
</comment>
<evidence type="ECO:0000313" key="11">
    <source>
        <dbReference type="EMBL" id="MBJ7317055.1"/>
    </source>
</evidence>
<name>A0A8I1KIL4_9GAMM</name>
<dbReference type="GO" id="GO:0061711">
    <property type="term" value="F:tRNA N(6)-L-threonylcarbamoyladenine synthase activity"/>
    <property type="evidence" value="ECO:0007669"/>
    <property type="project" value="UniProtKB-EC"/>
</dbReference>
<dbReference type="GO" id="GO:0005737">
    <property type="term" value="C:cytoplasm"/>
    <property type="evidence" value="ECO:0007669"/>
    <property type="project" value="UniProtKB-SubCell"/>
</dbReference>
<dbReference type="Gene3D" id="3.30.420.40">
    <property type="match status" value="2"/>
</dbReference>
<dbReference type="AlphaFoldDB" id="A0A8I1KIL4"/>